<dbReference type="EC" id="3.2.1.55" evidence="5"/>
<dbReference type="EMBL" id="BLJN01000003">
    <property type="protein sequence ID" value="GFE81154.1"/>
    <property type="molecule type" value="Genomic_DNA"/>
</dbReference>
<dbReference type="GO" id="GO:0031222">
    <property type="term" value="P:arabinan catabolic process"/>
    <property type="evidence" value="ECO:0007669"/>
    <property type="project" value="UniProtKB-UniPathway"/>
</dbReference>
<feature type="active site" description="Proton acceptor" evidence="6">
    <location>
        <position position="52"/>
    </location>
</feature>
<dbReference type="GO" id="GO:0046558">
    <property type="term" value="F:arabinan endo-1,5-alpha-L-arabinosidase activity"/>
    <property type="evidence" value="ECO:0007669"/>
    <property type="project" value="InterPro"/>
</dbReference>
<feature type="binding site" evidence="7">
    <location>
        <position position="52"/>
    </location>
    <ligand>
        <name>substrate</name>
    </ligand>
</feature>
<evidence type="ECO:0000256" key="5">
    <source>
        <dbReference type="PIRNR" id="PIRNR026534"/>
    </source>
</evidence>
<evidence type="ECO:0000256" key="3">
    <source>
        <dbReference type="ARBA" id="ARBA00022801"/>
    </source>
</evidence>
<evidence type="ECO:0000256" key="2">
    <source>
        <dbReference type="ARBA" id="ARBA00009865"/>
    </source>
</evidence>
<evidence type="ECO:0000256" key="4">
    <source>
        <dbReference type="ARBA" id="ARBA00023295"/>
    </source>
</evidence>
<keyword evidence="4 5" id="KW-0326">Glycosidase</keyword>
<dbReference type="PANTHER" id="PTHR43301:SF3">
    <property type="entry name" value="ARABINAN ENDO-1,5-ALPHA-L-ARABINOSIDASE A-RELATED"/>
    <property type="match status" value="1"/>
</dbReference>
<feature type="binding site" evidence="7">
    <location>
        <begin position="173"/>
        <end position="176"/>
    </location>
    <ligand>
        <name>substrate</name>
    </ligand>
</feature>
<dbReference type="InterPro" id="IPR050727">
    <property type="entry name" value="GH43_arabinanases"/>
</dbReference>
<comment type="catalytic activity">
    <reaction evidence="5">
        <text>Hydrolysis of terminal non-reducing alpha-L-arabinofuranoside residues in alpha-L-arabinosides.</text>
        <dbReference type="EC" id="3.2.1.55"/>
    </reaction>
</comment>
<comment type="similarity">
    <text evidence="2 5">Belongs to the glycosyl hydrolase 43 family.</text>
</comment>
<dbReference type="Gene3D" id="2.115.10.20">
    <property type="entry name" value="Glycosyl hydrolase domain, family 43"/>
    <property type="match status" value="1"/>
</dbReference>
<sequence>MRNVSVHRRDLLRASLFMGSTLGLSTGVWASAATPEQSLNDRLAGDLSPVHDPCIVKQGDTYHLFCTGQAHDPTGLLPWRTSKDLVNWKLNGRVFDEIPKWAQDAVPGTRGMWAPDIAYFNGLYHLYYSCSRFGSNHSVIGLVTNKTLDRASKDFKWEDRGLVVKSELEDDFNAIDSNHLIDREGKHWLCLGSFWSGIKLFPLDPATGKPISNDSRKYSLARRPAPENAPAAIEAPFLIERNGYYYLFTSFDYCCRGASSSYYVVVGRSREVTGPYVGRDGKSQMDGYGTVVIRGNRRFRGPGHQAILRDGDRDYLVYHAYDAELDGRATLRISPIEWTADGWPVVQS</sequence>
<name>A0A829YCQ5_9GAMM</name>
<evidence type="ECO:0000313" key="9">
    <source>
        <dbReference type="EMBL" id="GFE81154.1"/>
    </source>
</evidence>
<feature type="binding site" evidence="7">
    <location>
        <position position="134"/>
    </location>
    <ligand>
        <name>substrate</name>
    </ligand>
</feature>
<dbReference type="CDD" id="cd08998">
    <property type="entry name" value="GH43_Arb43a-like"/>
    <property type="match status" value="1"/>
</dbReference>
<evidence type="ECO:0000256" key="1">
    <source>
        <dbReference type="ARBA" id="ARBA00004834"/>
    </source>
</evidence>
<reference evidence="10" key="1">
    <citation type="submission" date="2020-01" db="EMBL/GenBank/DDBJ databases">
        <title>'Steroidobacter agaridevorans' sp. nov., agar-degrading bacteria isolated from rhizosphere soils.</title>
        <authorList>
            <person name="Ikenaga M."/>
            <person name="Kataoka M."/>
            <person name="Murouchi A."/>
            <person name="Katsuragi S."/>
            <person name="Sakai M."/>
        </authorList>
    </citation>
    <scope>NUCLEOTIDE SEQUENCE [LARGE SCALE GENOMIC DNA]</scope>
    <source>
        <strain evidence="10">YU21-B</strain>
    </source>
</reference>
<dbReference type="PANTHER" id="PTHR43301">
    <property type="entry name" value="ARABINAN ENDO-1,5-ALPHA-L-ARABINOSIDASE"/>
    <property type="match status" value="1"/>
</dbReference>
<feature type="active site" description="Proton donor" evidence="6">
    <location>
        <position position="234"/>
    </location>
</feature>
<feature type="site" description="Important for substrate recognition" evidence="8">
    <location>
        <position position="304"/>
    </location>
</feature>
<accession>A0A829YCQ5</accession>
<dbReference type="Pfam" id="PF04616">
    <property type="entry name" value="Glyco_hydro_43"/>
    <property type="match status" value="1"/>
</dbReference>
<feature type="site" description="Important for catalytic activity, responsible for pKa modulation of the active site Glu and correct orientation of both the proton donor and substrate" evidence="8">
    <location>
        <position position="176"/>
    </location>
</feature>
<protein>
    <recommendedName>
        <fullName evidence="5">Extracellular exo-alpha-(1-&gt;5)-L-arabinofuranosidase</fullName>
        <ecNumber evidence="5">3.2.1.55</ecNumber>
    </recommendedName>
</protein>
<dbReference type="InterPro" id="IPR006710">
    <property type="entry name" value="Glyco_hydro_43"/>
</dbReference>
<keyword evidence="10" id="KW-1185">Reference proteome</keyword>
<evidence type="ECO:0000256" key="6">
    <source>
        <dbReference type="PIRSR" id="PIRSR026534-1"/>
    </source>
</evidence>
<keyword evidence="3 5" id="KW-0378">Hydrolase</keyword>
<feature type="binding site" evidence="7">
    <location>
        <begin position="193"/>
        <end position="195"/>
    </location>
    <ligand>
        <name>substrate</name>
    </ligand>
</feature>
<dbReference type="InterPro" id="IPR023296">
    <property type="entry name" value="Glyco_hydro_beta-prop_sf"/>
</dbReference>
<gene>
    <name evidence="9" type="primary">abnA</name>
    <name evidence="9" type="ORF">GCM10011487_31540</name>
</gene>
<comment type="pathway">
    <text evidence="1 5">Glycan metabolism; L-arabinan degradation.</text>
</comment>
<dbReference type="UniPathway" id="UPA00667"/>
<organism evidence="9 10">
    <name type="scientific">Steroidobacter agaridevorans</name>
    <dbReference type="NCBI Taxonomy" id="2695856"/>
    <lineage>
        <taxon>Bacteria</taxon>
        <taxon>Pseudomonadati</taxon>
        <taxon>Pseudomonadota</taxon>
        <taxon>Gammaproteobacteria</taxon>
        <taxon>Steroidobacterales</taxon>
        <taxon>Steroidobacteraceae</taxon>
        <taxon>Steroidobacter</taxon>
    </lineage>
</organism>
<dbReference type="InterPro" id="IPR016840">
    <property type="entry name" value="Glyco_hydro_43_endo_a_Ara-ase"/>
</dbReference>
<evidence type="ECO:0000256" key="7">
    <source>
        <dbReference type="PIRSR" id="PIRSR026534-2"/>
    </source>
</evidence>
<proteinExistence type="inferred from homology"/>
<comment type="caution">
    <text evidence="9">The sequence shown here is derived from an EMBL/GenBank/DDBJ whole genome shotgun (WGS) entry which is preliminary data.</text>
</comment>
<dbReference type="GO" id="GO:0046556">
    <property type="term" value="F:alpha-L-arabinofuranosidase activity"/>
    <property type="evidence" value="ECO:0007669"/>
    <property type="project" value="UniProtKB-EC"/>
</dbReference>
<dbReference type="Proteomes" id="UP000445000">
    <property type="component" value="Unassembled WGS sequence"/>
</dbReference>
<dbReference type="AlphaFoldDB" id="A0A829YCQ5"/>
<dbReference type="SUPFAM" id="SSF75005">
    <property type="entry name" value="Arabinanase/levansucrase/invertase"/>
    <property type="match status" value="1"/>
</dbReference>
<dbReference type="PIRSF" id="PIRSF026534">
    <property type="entry name" value="Endo_alpha-L-arabinosidase"/>
    <property type="match status" value="1"/>
</dbReference>
<evidence type="ECO:0000256" key="8">
    <source>
        <dbReference type="PIRSR" id="PIRSR026534-3"/>
    </source>
</evidence>
<evidence type="ECO:0000313" key="10">
    <source>
        <dbReference type="Proteomes" id="UP000445000"/>
    </source>
</evidence>